<keyword evidence="1" id="KW-1133">Transmembrane helix</keyword>
<keyword evidence="4" id="KW-1185">Reference proteome</keyword>
<feature type="transmembrane region" description="Helical" evidence="1">
    <location>
        <begin position="25"/>
        <end position="43"/>
    </location>
</feature>
<name>A0A8T0G8V8_CERPU</name>
<evidence type="ECO:0000256" key="1">
    <source>
        <dbReference type="SAM" id="Phobius"/>
    </source>
</evidence>
<reference evidence="3" key="1">
    <citation type="submission" date="2020-06" db="EMBL/GenBank/DDBJ databases">
        <title>WGS assembly of Ceratodon purpureus strain R40.</title>
        <authorList>
            <person name="Carey S.B."/>
            <person name="Jenkins J."/>
            <person name="Shu S."/>
            <person name="Lovell J.T."/>
            <person name="Sreedasyam A."/>
            <person name="Maumus F."/>
            <person name="Tiley G.P."/>
            <person name="Fernandez-Pozo N."/>
            <person name="Barry K."/>
            <person name="Chen C."/>
            <person name="Wang M."/>
            <person name="Lipzen A."/>
            <person name="Daum C."/>
            <person name="Saski C.A."/>
            <person name="Payton A.C."/>
            <person name="Mcbreen J.C."/>
            <person name="Conrad R.E."/>
            <person name="Kollar L.M."/>
            <person name="Olsson S."/>
            <person name="Huttunen S."/>
            <person name="Landis J.B."/>
            <person name="Wickett N.J."/>
            <person name="Johnson M.G."/>
            <person name="Rensing S.A."/>
            <person name="Grimwood J."/>
            <person name="Schmutz J."/>
            <person name="Mcdaniel S.F."/>
        </authorList>
    </citation>
    <scope>NUCLEOTIDE SEQUENCE</scope>
    <source>
        <strain evidence="3">R40</strain>
    </source>
</reference>
<feature type="transmembrane region" description="Helical" evidence="1">
    <location>
        <begin position="50"/>
        <end position="72"/>
    </location>
</feature>
<evidence type="ECO:0000313" key="4">
    <source>
        <dbReference type="Proteomes" id="UP000822688"/>
    </source>
</evidence>
<organism evidence="3 4">
    <name type="scientific">Ceratodon purpureus</name>
    <name type="common">Fire moss</name>
    <name type="synonym">Dicranum purpureum</name>
    <dbReference type="NCBI Taxonomy" id="3225"/>
    <lineage>
        <taxon>Eukaryota</taxon>
        <taxon>Viridiplantae</taxon>
        <taxon>Streptophyta</taxon>
        <taxon>Embryophyta</taxon>
        <taxon>Bryophyta</taxon>
        <taxon>Bryophytina</taxon>
        <taxon>Bryopsida</taxon>
        <taxon>Dicranidae</taxon>
        <taxon>Pseudoditrichales</taxon>
        <taxon>Ditrichaceae</taxon>
        <taxon>Ceratodon</taxon>
    </lineage>
</organism>
<sequence length="73" mass="8148">MFLVLSVSMLQTLLSSLQTYQFNQLPILCIAAEAMFVVLVVFTCPVEAKVMFFVLSVSMLPVEAKVMVFLVVE</sequence>
<dbReference type="Proteomes" id="UP000822688">
    <property type="component" value="Chromosome 12"/>
</dbReference>
<evidence type="ECO:0000313" key="3">
    <source>
        <dbReference type="EMBL" id="KAG0554784.1"/>
    </source>
</evidence>
<evidence type="ECO:0008006" key="5">
    <source>
        <dbReference type="Google" id="ProtNLM"/>
    </source>
</evidence>
<keyword evidence="1" id="KW-0812">Transmembrane</keyword>
<dbReference type="EMBL" id="CM026433">
    <property type="protein sequence ID" value="KAG0554784.1"/>
    <property type="molecule type" value="Genomic_DNA"/>
</dbReference>
<feature type="signal peptide" evidence="2">
    <location>
        <begin position="1"/>
        <end position="15"/>
    </location>
</feature>
<keyword evidence="1" id="KW-0472">Membrane</keyword>
<proteinExistence type="predicted"/>
<dbReference type="AlphaFoldDB" id="A0A8T0G8V8"/>
<feature type="chain" id="PRO_5035732331" description="NADH dehydrogenase subunit 4L" evidence="2">
    <location>
        <begin position="16"/>
        <end position="73"/>
    </location>
</feature>
<accession>A0A8T0G8V8</accession>
<evidence type="ECO:0000256" key="2">
    <source>
        <dbReference type="SAM" id="SignalP"/>
    </source>
</evidence>
<gene>
    <name evidence="3" type="ORF">KC19_12G118800</name>
</gene>
<protein>
    <recommendedName>
        <fullName evidence="5">NADH dehydrogenase subunit 4L</fullName>
    </recommendedName>
</protein>
<comment type="caution">
    <text evidence="3">The sequence shown here is derived from an EMBL/GenBank/DDBJ whole genome shotgun (WGS) entry which is preliminary data.</text>
</comment>
<keyword evidence="2" id="KW-0732">Signal</keyword>